<dbReference type="GO" id="GO:0006355">
    <property type="term" value="P:regulation of DNA-templated transcription"/>
    <property type="evidence" value="ECO:0007669"/>
    <property type="project" value="InterPro"/>
</dbReference>
<sequence length="205" mass="22903">MKEIALIEDDHVLRNSYLKYFNLTNAFSVLFCVNDIPDAIEVNHLQPQIILLDINLPSGSGIDQIGILNQHFPNSKIVILSSLENPALTRKALEAGAVGFLLKSSSLAYIAESISKLDDGGSPFSPGTMSHVLQHNDEPIEEPGEFTKRELELIKLISEGVANKTAADKLNVTYFTINQHLKNIYKKLNINSKSELISWYLNRRK</sequence>
<feature type="domain" description="Response regulatory" evidence="7">
    <location>
        <begin position="3"/>
        <end position="118"/>
    </location>
</feature>
<dbReference type="InterPro" id="IPR039420">
    <property type="entry name" value="WalR-like"/>
</dbReference>
<dbReference type="GO" id="GO:0003677">
    <property type="term" value="F:DNA binding"/>
    <property type="evidence" value="ECO:0007669"/>
    <property type="project" value="UniProtKB-KW"/>
</dbReference>
<evidence type="ECO:0000256" key="2">
    <source>
        <dbReference type="ARBA" id="ARBA00023015"/>
    </source>
</evidence>
<dbReference type="AlphaFoldDB" id="A0A929PZ12"/>
<dbReference type="SUPFAM" id="SSF46894">
    <property type="entry name" value="C-terminal effector domain of the bipartite response regulators"/>
    <property type="match status" value="1"/>
</dbReference>
<dbReference type="InterPro" id="IPR011006">
    <property type="entry name" value="CheY-like_superfamily"/>
</dbReference>
<dbReference type="CDD" id="cd17535">
    <property type="entry name" value="REC_NarL-like"/>
    <property type="match status" value="1"/>
</dbReference>
<accession>A0A929PZ12</accession>
<feature type="modified residue" description="4-aspartylphosphate" evidence="5">
    <location>
        <position position="53"/>
    </location>
</feature>
<evidence type="ECO:0000313" key="8">
    <source>
        <dbReference type="EMBL" id="MBE9664025.1"/>
    </source>
</evidence>
<dbReference type="SMART" id="SM00421">
    <property type="entry name" value="HTH_LUXR"/>
    <property type="match status" value="1"/>
</dbReference>
<evidence type="ECO:0000256" key="1">
    <source>
        <dbReference type="ARBA" id="ARBA00022553"/>
    </source>
</evidence>
<evidence type="ECO:0000256" key="5">
    <source>
        <dbReference type="PROSITE-ProRule" id="PRU00169"/>
    </source>
</evidence>
<dbReference type="Pfam" id="PF00072">
    <property type="entry name" value="Response_reg"/>
    <property type="match status" value="1"/>
</dbReference>
<dbReference type="InterPro" id="IPR001789">
    <property type="entry name" value="Sig_transdc_resp-reg_receiver"/>
</dbReference>
<dbReference type="Proteomes" id="UP000622475">
    <property type="component" value="Unassembled WGS sequence"/>
</dbReference>
<organism evidence="8 9">
    <name type="scientific">Mucilaginibacter myungsuensis</name>
    <dbReference type="NCBI Taxonomy" id="649104"/>
    <lineage>
        <taxon>Bacteria</taxon>
        <taxon>Pseudomonadati</taxon>
        <taxon>Bacteroidota</taxon>
        <taxon>Sphingobacteriia</taxon>
        <taxon>Sphingobacteriales</taxon>
        <taxon>Sphingobacteriaceae</taxon>
        <taxon>Mucilaginibacter</taxon>
    </lineage>
</organism>
<dbReference type="PROSITE" id="PS50043">
    <property type="entry name" value="HTH_LUXR_2"/>
    <property type="match status" value="1"/>
</dbReference>
<dbReference type="Pfam" id="PF00196">
    <property type="entry name" value="GerE"/>
    <property type="match status" value="1"/>
</dbReference>
<dbReference type="InterPro" id="IPR000792">
    <property type="entry name" value="Tscrpt_reg_LuxR_C"/>
</dbReference>
<evidence type="ECO:0000256" key="4">
    <source>
        <dbReference type="ARBA" id="ARBA00023163"/>
    </source>
</evidence>
<keyword evidence="9" id="KW-1185">Reference proteome</keyword>
<dbReference type="InterPro" id="IPR016032">
    <property type="entry name" value="Sig_transdc_resp-reg_C-effctor"/>
</dbReference>
<keyword evidence="1 5" id="KW-0597">Phosphoprotein</keyword>
<dbReference type="PROSITE" id="PS50110">
    <property type="entry name" value="RESPONSE_REGULATORY"/>
    <property type="match status" value="1"/>
</dbReference>
<dbReference type="SMART" id="SM00448">
    <property type="entry name" value="REC"/>
    <property type="match status" value="1"/>
</dbReference>
<dbReference type="GO" id="GO:0000160">
    <property type="term" value="P:phosphorelay signal transduction system"/>
    <property type="evidence" value="ECO:0007669"/>
    <property type="project" value="InterPro"/>
</dbReference>
<dbReference type="Gene3D" id="3.40.50.2300">
    <property type="match status" value="1"/>
</dbReference>
<keyword evidence="2" id="KW-0805">Transcription regulation</keyword>
<dbReference type="PANTHER" id="PTHR43214">
    <property type="entry name" value="TWO-COMPONENT RESPONSE REGULATOR"/>
    <property type="match status" value="1"/>
</dbReference>
<comment type="caution">
    <text evidence="8">The sequence shown here is derived from an EMBL/GenBank/DDBJ whole genome shotgun (WGS) entry which is preliminary data.</text>
</comment>
<gene>
    <name evidence="8" type="ORF">IRJ16_19230</name>
</gene>
<dbReference type="CDD" id="cd06170">
    <property type="entry name" value="LuxR_C_like"/>
    <property type="match status" value="1"/>
</dbReference>
<evidence type="ECO:0000259" key="7">
    <source>
        <dbReference type="PROSITE" id="PS50110"/>
    </source>
</evidence>
<dbReference type="SUPFAM" id="SSF52172">
    <property type="entry name" value="CheY-like"/>
    <property type="match status" value="1"/>
</dbReference>
<feature type="domain" description="HTH luxR-type" evidence="6">
    <location>
        <begin position="139"/>
        <end position="204"/>
    </location>
</feature>
<reference evidence="8" key="1">
    <citation type="submission" date="2020-10" db="EMBL/GenBank/DDBJ databases">
        <title>Mucilaginibacter mali sp. nov., isolated from rhizosphere soil of apple orchard.</title>
        <authorList>
            <person name="Lee J.-S."/>
            <person name="Kim H.S."/>
            <person name="Kim J.-S."/>
        </authorList>
    </citation>
    <scope>NUCLEOTIDE SEQUENCE</scope>
    <source>
        <strain evidence="8">KCTC 22746</strain>
    </source>
</reference>
<evidence type="ECO:0000313" key="9">
    <source>
        <dbReference type="Proteomes" id="UP000622475"/>
    </source>
</evidence>
<keyword evidence="3" id="KW-0238">DNA-binding</keyword>
<dbReference type="PRINTS" id="PR00038">
    <property type="entry name" value="HTHLUXR"/>
</dbReference>
<name>A0A929PZ12_9SPHI</name>
<evidence type="ECO:0000256" key="3">
    <source>
        <dbReference type="ARBA" id="ARBA00023125"/>
    </source>
</evidence>
<keyword evidence="4" id="KW-0804">Transcription</keyword>
<evidence type="ECO:0000259" key="6">
    <source>
        <dbReference type="PROSITE" id="PS50043"/>
    </source>
</evidence>
<dbReference type="InterPro" id="IPR058245">
    <property type="entry name" value="NreC/VraR/RcsB-like_REC"/>
</dbReference>
<dbReference type="EMBL" id="JADFFL010000009">
    <property type="protein sequence ID" value="MBE9664025.1"/>
    <property type="molecule type" value="Genomic_DNA"/>
</dbReference>
<dbReference type="RefSeq" id="WP_194113272.1">
    <property type="nucleotide sequence ID" value="NZ_JADFFL010000009.1"/>
</dbReference>
<protein>
    <submittedName>
        <fullName evidence="8">Response regulator transcription factor</fullName>
    </submittedName>
</protein>
<proteinExistence type="predicted"/>
<dbReference type="PANTHER" id="PTHR43214:SF41">
    <property type="entry name" value="NITRATE_NITRITE RESPONSE REGULATOR PROTEIN NARP"/>
    <property type="match status" value="1"/>
</dbReference>